<dbReference type="Proteomes" id="UP000315353">
    <property type="component" value="Unassembled WGS sequence"/>
</dbReference>
<protein>
    <submittedName>
        <fullName evidence="1">Uncharacterized protein</fullName>
    </submittedName>
</protein>
<name>A0AB73B4G9_CORFL</name>
<evidence type="ECO:0000313" key="1">
    <source>
        <dbReference type="EMBL" id="GEB96719.1"/>
    </source>
</evidence>
<sequence length="68" mass="7474">MQRLIRRISLQIAVVNGCPQQGCLEEIERAGFQGTRYDEVFNGCRPRLGEIKTIAVPGGLESEKGARG</sequence>
<dbReference type="EMBL" id="BJNB01000002">
    <property type="protein sequence ID" value="GEB96719.1"/>
    <property type="molecule type" value="Genomic_DNA"/>
</dbReference>
<comment type="caution">
    <text evidence="1">The sequence shown here is derived from an EMBL/GenBank/DDBJ whole genome shotgun (WGS) entry which is preliminary data.</text>
</comment>
<organism evidence="1 2">
    <name type="scientific">Corynebacterium flavescens</name>
    <dbReference type="NCBI Taxonomy" id="28028"/>
    <lineage>
        <taxon>Bacteria</taxon>
        <taxon>Bacillati</taxon>
        <taxon>Actinomycetota</taxon>
        <taxon>Actinomycetes</taxon>
        <taxon>Mycobacteriales</taxon>
        <taxon>Corynebacteriaceae</taxon>
        <taxon>Corynebacterium</taxon>
    </lineage>
</organism>
<reference evidence="1 2" key="1">
    <citation type="submission" date="2019-06" db="EMBL/GenBank/DDBJ databases">
        <title>Whole genome shotgun sequence of Corynebacterium flavescens NBRC 14136.</title>
        <authorList>
            <person name="Hosoyama A."/>
            <person name="Uohara A."/>
            <person name="Ohji S."/>
            <person name="Ichikawa N."/>
        </authorList>
    </citation>
    <scope>NUCLEOTIDE SEQUENCE [LARGE SCALE GENOMIC DNA]</scope>
    <source>
        <strain evidence="1 2">NBRC 14136</strain>
    </source>
</reference>
<dbReference type="AlphaFoldDB" id="A0AB73B4G9"/>
<accession>A0AB73B4G9</accession>
<proteinExistence type="predicted"/>
<evidence type="ECO:0000313" key="2">
    <source>
        <dbReference type="Proteomes" id="UP000315353"/>
    </source>
</evidence>
<gene>
    <name evidence="1" type="ORF">CFL01nite_02140</name>
</gene>